<protein>
    <recommendedName>
        <fullName evidence="2">Transposase IS110-like N-terminal domain-containing protein</fullName>
    </recommendedName>
</protein>
<accession>A0A2R6AY88</accession>
<comment type="caution">
    <text evidence="3">The sequence shown here is derived from an EMBL/GenBank/DDBJ whole genome shotgun (WGS) entry which is preliminary data.</text>
</comment>
<name>A0A2R6AY88_9ARCH</name>
<feature type="compositionally biased region" description="Polar residues" evidence="1">
    <location>
        <begin position="11"/>
        <end position="22"/>
    </location>
</feature>
<organism evidence="3 4">
    <name type="scientific">Candidatus Marsarchaeota G2 archaeon ECH_B_SAG-M15</name>
    <dbReference type="NCBI Taxonomy" id="1978162"/>
    <lineage>
        <taxon>Archaea</taxon>
        <taxon>Candidatus Marsarchaeota</taxon>
        <taxon>Candidatus Marsarchaeota group 2</taxon>
    </lineage>
</organism>
<feature type="domain" description="Transposase IS110-like N-terminal" evidence="2">
    <location>
        <begin position="10"/>
        <end position="88"/>
    </location>
</feature>
<dbReference type="EMBL" id="NEXJ01000050">
    <property type="protein sequence ID" value="PSN91326.1"/>
    <property type="molecule type" value="Genomic_DNA"/>
</dbReference>
<dbReference type="AlphaFoldDB" id="A0A2R6AY88"/>
<dbReference type="Proteomes" id="UP000240490">
    <property type="component" value="Unassembled WGS sequence"/>
</dbReference>
<reference evidence="3 4" key="1">
    <citation type="submission" date="2017-04" db="EMBL/GenBank/DDBJ databases">
        <title>Novel microbial lineages endemic to geothermal iron-oxide mats fill important gaps in the evolutionary history of Archaea.</title>
        <authorList>
            <person name="Jay Z.J."/>
            <person name="Beam J.P."/>
            <person name="Dlakic M."/>
            <person name="Rusch D.B."/>
            <person name="Kozubal M.A."/>
            <person name="Inskeep W.P."/>
        </authorList>
    </citation>
    <scope>NUCLEOTIDE SEQUENCE [LARGE SCALE GENOMIC DNA]</scope>
    <source>
        <strain evidence="3">ECH_B_SAG-M15</strain>
    </source>
</reference>
<sequence>MESYQRGTALCSPTPTQKTRATASAKIKTDKIDAYTLAHFLRGGYIPPPKLYTLMRGELLELRGELVRYRAGLVRLRTKVKNRVHVILLTDAQYKD</sequence>
<proteinExistence type="predicted"/>
<dbReference type="InterPro" id="IPR002525">
    <property type="entry name" value="Transp_IS110-like_N"/>
</dbReference>
<evidence type="ECO:0000256" key="1">
    <source>
        <dbReference type="SAM" id="MobiDB-lite"/>
    </source>
</evidence>
<dbReference type="GO" id="GO:0006313">
    <property type="term" value="P:DNA transposition"/>
    <property type="evidence" value="ECO:0007669"/>
    <property type="project" value="InterPro"/>
</dbReference>
<feature type="region of interest" description="Disordered" evidence="1">
    <location>
        <begin position="1"/>
        <end position="23"/>
    </location>
</feature>
<gene>
    <name evidence="3" type="ORF">B9Q08_03150</name>
</gene>
<dbReference type="GO" id="GO:0004803">
    <property type="term" value="F:transposase activity"/>
    <property type="evidence" value="ECO:0007669"/>
    <property type="project" value="InterPro"/>
</dbReference>
<evidence type="ECO:0000313" key="4">
    <source>
        <dbReference type="Proteomes" id="UP000240490"/>
    </source>
</evidence>
<dbReference type="Pfam" id="PF01548">
    <property type="entry name" value="DEDD_Tnp_IS110"/>
    <property type="match status" value="1"/>
</dbReference>
<evidence type="ECO:0000259" key="2">
    <source>
        <dbReference type="Pfam" id="PF01548"/>
    </source>
</evidence>
<dbReference type="GO" id="GO:0003677">
    <property type="term" value="F:DNA binding"/>
    <property type="evidence" value="ECO:0007669"/>
    <property type="project" value="InterPro"/>
</dbReference>
<evidence type="ECO:0000313" key="3">
    <source>
        <dbReference type="EMBL" id="PSN91326.1"/>
    </source>
</evidence>